<feature type="compositionally biased region" description="Basic and acidic residues" evidence="4">
    <location>
        <begin position="212"/>
        <end position="225"/>
    </location>
</feature>
<dbReference type="AlphaFoldDB" id="A0A6G1GUN1"/>
<keyword evidence="1" id="KW-0677">Repeat</keyword>
<dbReference type="PROSITE" id="PS50088">
    <property type="entry name" value="ANK_REPEAT"/>
    <property type="match status" value="1"/>
</dbReference>
<dbReference type="InterPro" id="IPR002110">
    <property type="entry name" value="Ankyrin_rpt"/>
</dbReference>
<dbReference type="OrthoDB" id="19174at2759"/>
<dbReference type="PANTHER" id="PTHR24123:SF33">
    <property type="entry name" value="PROTEIN HOS4"/>
    <property type="match status" value="1"/>
</dbReference>
<dbReference type="InterPro" id="IPR051165">
    <property type="entry name" value="Multifunctional_ANK_Repeat"/>
</dbReference>
<dbReference type="Proteomes" id="UP000800041">
    <property type="component" value="Unassembled WGS sequence"/>
</dbReference>
<evidence type="ECO:0000256" key="3">
    <source>
        <dbReference type="PROSITE-ProRule" id="PRU00023"/>
    </source>
</evidence>
<evidence type="ECO:0000256" key="1">
    <source>
        <dbReference type="ARBA" id="ARBA00022737"/>
    </source>
</evidence>
<dbReference type="PANTHER" id="PTHR24123">
    <property type="entry name" value="ANKYRIN REPEAT-CONTAINING"/>
    <property type="match status" value="1"/>
</dbReference>
<evidence type="ECO:0000256" key="2">
    <source>
        <dbReference type="ARBA" id="ARBA00023043"/>
    </source>
</evidence>
<dbReference type="Pfam" id="PF13857">
    <property type="entry name" value="Ank_5"/>
    <property type="match status" value="1"/>
</dbReference>
<dbReference type="InterPro" id="IPR036770">
    <property type="entry name" value="Ankyrin_rpt-contain_sf"/>
</dbReference>
<dbReference type="SUPFAM" id="SSF48403">
    <property type="entry name" value="Ankyrin repeat"/>
    <property type="match status" value="1"/>
</dbReference>
<reference evidence="5" key="1">
    <citation type="journal article" date="2020" name="Stud. Mycol.">
        <title>101 Dothideomycetes genomes: a test case for predicting lifestyles and emergence of pathogens.</title>
        <authorList>
            <person name="Haridas S."/>
            <person name="Albert R."/>
            <person name="Binder M."/>
            <person name="Bloem J."/>
            <person name="Labutti K."/>
            <person name="Salamov A."/>
            <person name="Andreopoulos B."/>
            <person name="Baker S."/>
            <person name="Barry K."/>
            <person name="Bills G."/>
            <person name="Bluhm B."/>
            <person name="Cannon C."/>
            <person name="Castanera R."/>
            <person name="Culley D."/>
            <person name="Daum C."/>
            <person name="Ezra D."/>
            <person name="Gonzalez J."/>
            <person name="Henrissat B."/>
            <person name="Kuo A."/>
            <person name="Liang C."/>
            <person name="Lipzen A."/>
            <person name="Lutzoni F."/>
            <person name="Magnuson J."/>
            <person name="Mondo S."/>
            <person name="Nolan M."/>
            <person name="Ohm R."/>
            <person name="Pangilinan J."/>
            <person name="Park H.-J."/>
            <person name="Ramirez L."/>
            <person name="Alfaro M."/>
            <person name="Sun H."/>
            <person name="Tritt A."/>
            <person name="Yoshinaga Y."/>
            <person name="Zwiers L.-H."/>
            <person name="Turgeon B."/>
            <person name="Goodwin S."/>
            <person name="Spatafora J."/>
            <person name="Crous P."/>
            <person name="Grigoriev I."/>
        </authorList>
    </citation>
    <scope>NUCLEOTIDE SEQUENCE</scope>
    <source>
        <strain evidence="5">CBS 113979</strain>
    </source>
</reference>
<organism evidence="5 6">
    <name type="scientific">Aulographum hederae CBS 113979</name>
    <dbReference type="NCBI Taxonomy" id="1176131"/>
    <lineage>
        <taxon>Eukaryota</taxon>
        <taxon>Fungi</taxon>
        <taxon>Dikarya</taxon>
        <taxon>Ascomycota</taxon>
        <taxon>Pezizomycotina</taxon>
        <taxon>Dothideomycetes</taxon>
        <taxon>Pleosporomycetidae</taxon>
        <taxon>Aulographales</taxon>
        <taxon>Aulographaceae</taxon>
    </lineage>
</organism>
<evidence type="ECO:0000313" key="5">
    <source>
        <dbReference type="EMBL" id="KAF1984663.1"/>
    </source>
</evidence>
<dbReference type="EMBL" id="ML977166">
    <property type="protein sequence ID" value="KAF1984663.1"/>
    <property type="molecule type" value="Genomic_DNA"/>
</dbReference>
<sequence>MSSNPTIAILLNLVPDNPSLVLAHISSHPDLASRQDTHGYSLLHAASSYGQLDLLRALVNDHKVDVNIVDEDGETPLYVAETVEVARCLVEELGADAGHVNEEGKTALERMVEDDENPEVQEYLKGITAEKGKGKVSSEIHSAEEVHPPPPLPPNVQINVGTMSEAEEGEAPDPEFRRKIEELAAREDFQTEEGQRELRNLVTEAVGGLKVDNSDGRKSSRRRVE</sequence>
<dbReference type="Gene3D" id="1.25.40.20">
    <property type="entry name" value="Ankyrin repeat-containing domain"/>
    <property type="match status" value="1"/>
</dbReference>
<keyword evidence="6" id="KW-1185">Reference proteome</keyword>
<gene>
    <name evidence="5" type="ORF">K402DRAFT_380365</name>
</gene>
<name>A0A6G1GUN1_9PEZI</name>
<accession>A0A6G1GUN1</accession>
<protein>
    <submittedName>
        <fullName evidence="5">Ankyrin repeat protein</fullName>
    </submittedName>
</protein>
<feature type="repeat" description="ANK" evidence="3">
    <location>
        <begin position="38"/>
        <end position="71"/>
    </location>
</feature>
<evidence type="ECO:0000256" key="4">
    <source>
        <dbReference type="SAM" id="MobiDB-lite"/>
    </source>
</evidence>
<proteinExistence type="predicted"/>
<feature type="region of interest" description="Disordered" evidence="4">
    <location>
        <begin position="204"/>
        <end position="225"/>
    </location>
</feature>
<evidence type="ECO:0000313" key="6">
    <source>
        <dbReference type="Proteomes" id="UP000800041"/>
    </source>
</evidence>
<keyword evidence="2 3" id="KW-0040">ANK repeat</keyword>